<evidence type="ECO:0000313" key="2">
    <source>
        <dbReference type="EMBL" id="GJD47589.1"/>
    </source>
</evidence>
<keyword evidence="3" id="KW-1185">Reference proteome</keyword>
<proteinExistence type="predicted"/>
<dbReference type="EMBL" id="BPQH01000001">
    <property type="protein sequence ID" value="GJD47589.1"/>
    <property type="molecule type" value="Genomic_DNA"/>
</dbReference>
<gene>
    <name evidence="2" type="ORF">OPKNFCMD_0297</name>
</gene>
<dbReference type="RefSeq" id="WP_128561920.1">
    <property type="nucleotide sequence ID" value="NZ_BPQH01000001.1"/>
</dbReference>
<feature type="compositionally biased region" description="Basic residues" evidence="1">
    <location>
        <begin position="286"/>
        <end position="296"/>
    </location>
</feature>
<evidence type="ECO:0000313" key="3">
    <source>
        <dbReference type="Proteomes" id="UP001055167"/>
    </source>
</evidence>
<name>A0ABQ4QRJ9_9HYPH</name>
<accession>A0ABQ4QRJ9</accession>
<comment type="caution">
    <text evidence="2">The sequence shown here is derived from an EMBL/GenBank/DDBJ whole genome shotgun (WGS) entry which is preliminary data.</text>
</comment>
<protein>
    <submittedName>
        <fullName evidence="2">Uncharacterized protein</fullName>
    </submittedName>
</protein>
<dbReference type="Proteomes" id="UP001055167">
    <property type="component" value="Unassembled WGS sequence"/>
</dbReference>
<organism evidence="2 3">
    <name type="scientific">Methylobacterium crusticola</name>
    <dbReference type="NCBI Taxonomy" id="1697972"/>
    <lineage>
        <taxon>Bacteria</taxon>
        <taxon>Pseudomonadati</taxon>
        <taxon>Pseudomonadota</taxon>
        <taxon>Alphaproteobacteria</taxon>
        <taxon>Hyphomicrobiales</taxon>
        <taxon>Methylobacteriaceae</taxon>
        <taxon>Methylobacterium</taxon>
    </lineage>
</organism>
<feature type="region of interest" description="Disordered" evidence="1">
    <location>
        <begin position="283"/>
        <end position="302"/>
    </location>
</feature>
<reference evidence="2" key="1">
    <citation type="journal article" date="2021" name="Front. Microbiol.">
        <title>Comprehensive Comparative Genomics and Phenotyping of Methylobacterium Species.</title>
        <authorList>
            <person name="Alessa O."/>
            <person name="Ogura Y."/>
            <person name="Fujitani Y."/>
            <person name="Takami H."/>
            <person name="Hayashi T."/>
            <person name="Sahin N."/>
            <person name="Tani A."/>
        </authorList>
    </citation>
    <scope>NUCLEOTIDE SEQUENCE</scope>
    <source>
        <strain evidence="2">KCTC 52305</strain>
    </source>
</reference>
<sequence length="302" mass="30644">MTLRPDFDDAALTRAGRRLARDLGPAGPRPLPLAPPRRRGRSLRRTLAAAGAVALLSVLASERRLADPAPARGAFVPRYSAGSVAPPAWTEVAADRYRLAGADAGAGADAVASARTQAGLREDILTAGTFDVVEAPFLRLVATEAAGTDGEGSLFVVLARRAADAGGLAVVRTSERGQVESRLGAVETIDAVLGGTGGTRACTAFRVAGAPVRIDGWLCAPLGQLPEPRAVACAVDRLSALPGAVLPGAATALTARPARAACLPEEPATTAAVPAAAAGKAAPAGRIRKNAARVRRSREASP</sequence>
<feature type="region of interest" description="Disordered" evidence="1">
    <location>
        <begin position="18"/>
        <end position="40"/>
    </location>
</feature>
<evidence type="ECO:0000256" key="1">
    <source>
        <dbReference type="SAM" id="MobiDB-lite"/>
    </source>
</evidence>
<reference evidence="2" key="2">
    <citation type="submission" date="2021-08" db="EMBL/GenBank/DDBJ databases">
        <authorList>
            <person name="Tani A."/>
            <person name="Ola A."/>
            <person name="Ogura Y."/>
            <person name="Katsura K."/>
            <person name="Hayashi T."/>
        </authorList>
    </citation>
    <scope>NUCLEOTIDE SEQUENCE</scope>
    <source>
        <strain evidence="2">KCTC 52305</strain>
    </source>
</reference>